<feature type="compositionally biased region" description="Basic and acidic residues" evidence="2">
    <location>
        <begin position="188"/>
        <end position="234"/>
    </location>
</feature>
<dbReference type="SMART" id="SM00360">
    <property type="entry name" value="RRM"/>
    <property type="match status" value="1"/>
</dbReference>
<dbReference type="InterPro" id="IPR012677">
    <property type="entry name" value="Nucleotide-bd_a/b_plait_sf"/>
</dbReference>
<comment type="caution">
    <text evidence="4">The sequence shown here is derived from an EMBL/GenBank/DDBJ whole genome shotgun (WGS) entry which is preliminary data.</text>
</comment>
<dbReference type="Gene3D" id="3.30.70.330">
    <property type="match status" value="1"/>
</dbReference>
<evidence type="ECO:0000313" key="5">
    <source>
        <dbReference type="EMBL" id="CAH0522672.1"/>
    </source>
</evidence>
<dbReference type="SUPFAM" id="SSF54928">
    <property type="entry name" value="RNA-binding domain, RBD"/>
    <property type="match status" value="1"/>
</dbReference>
<dbReference type="Proteomes" id="UP001158986">
    <property type="component" value="Unassembled WGS sequence"/>
</dbReference>
<dbReference type="PROSITE" id="PS50102">
    <property type="entry name" value="RRM"/>
    <property type="match status" value="1"/>
</dbReference>
<evidence type="ECO:0000259" key="3">
    <source>
        <dbReference type="PROSITE" id="PS50102"/>
    </source>
</evidence>
<sequence length="234" mass="27190">MSDEASPLPSRRSHSSHSSRGERGEEDKMSSKLDSELQDDKEQGHHTSRSPVRSSSKEIEKNVANPGNNLYVANLATRTSQSELQELFEKYGRVNKCQVIVDPVTRESRGFGFVTYEDVRDAEDAVKELNDQEVQGRKIRVEHAKRKRGHEKTPGQYLGPKLASAKYGGRNRHNRDRSRDRGRRSRSRDRGGFSRRHDDRERRRYDDRGCGRYDDRDRGRGGYDRDTNDDRRRR</sequence>
<dbReference type="Proteomes" id="UP001160483">
    <property type="component" value="Unassembled WGS sequence"/>
</dbReference>
<organism evidence="4 7">
    <name type="scientific">Peronospora belbahrii</name>
    <dbReference type="NCBI Taxonomy" id="622444"/>
    <lineage>
        <taxon>Eukaryota</taxon>
        <taxon>Sar</taxon>
        <taxon>Stramenopiles</taxon>
        <taxon>Oomycota</taxon>
        <taxon>Peronosporomycetes</taxon>
        <taxon>Peronosporales</taxon>
        <taxon>Peronosporaceae</taxon>
        <taxon>Peronospora</taxon>
    </lineage>
</organism>
<feature type="compositionally biased region" description="Basic residues" evidence="2">
    <location>
        <begin position="169"/>
        <end position="187"/>
    </location>
</feature>
<feature type="region of interest" description="Disordered" evidence="2">
    <location>
        <begin position="137"/>
        <end position="234"/>
    </location>
</feature>
<dbReference type="AlphaFoldDB" id="A0AAU9L768"/>
<feature type="region of interest" description="Disordered" evidence="2">
    <location>
        <begin position="1"/>
        <end position="68"/>
    </location>
</feature>
<feature type="domain" description="RRM" evidence="3">
    <location>
        <begin position="68"/>
        <end position="146"/>
    </location>
</feature>
<dbReference type="CDD" id="cd00590">
    <property type="entry name" value="RRM_SF"/>
    <property type="match status" value="1"/>
</dbReference>
<name>A0AAU9L768_9STRA</name>
<protein>
    <recommendedName>
        <fullName evidence="3">RRM domain-containing protein</fullName>
    </recommendedName>
</protein>
<dbReference type="InterPro" id="IPR035979">
    <property type="entry name" value="RBD_domain_sf"/>
</dbReference>
<evidence type="ECO:0000313" key="7">
    <source>
        <dbReference type="Proteomes" id="UP001160483"/>
    </source>
</evidence>
<dbReference type="InterPro" id="IPR050441">
    <property type="entry name" value="RBM"/>
</dbReference>
<accession>A0AAU9L768</accession>
<dbReference type="InterPro" id="IPR003954">
    <property type="entry name" value="RRM_euk-type"/>
</dbReference>
<evidence type="ECO:0000313" key="6">
    <source>
        <dbReference type="Proteomes" id="UP001158986"/>
    </source>
</evidence>
<gene>
    <name evidence="5" type="ORF">PBS001_LOCUS9097</name>
    <name evidence="4" type="ORF">PBS003_LOCUS7991</name>
</gene>
<evidence type="ECO:0000256" key="1">
    <source>
        <dbReference type="PROSITE-ProRule" id="PRU00176"/>
    </source>
</evidence>
<evidence type="ECO:0000313" key="4">
    <source>
        <dbReference type="EMBL" id="CAH0481385.1"/>
    </source>
</evidence>
<proteinExistence type="predicted"/>
<dbReference type="InterPro" id="IPR000504">
    <property type="entry name" value="RRM_dom"/>
</dbReference>
<keyword evidence="1" id="KW-0694">RNA-binding</keyword>
<dbReference type="Pfam" id="PF00076">
    <property type="entry name" value="RRM_1"/>
    <property type="match status" value="1"/>
</dbReference>
<reference evidence="4 6" key="1">
    <citation type="submission" date="2021-11" db="EMBL/GenBank/DDBJ databases">
        <authorList>
            <person name="Islam A."/>
            <person name="Islam S."/>
            <person name="Flora M.S."/>
            <person name="Rahman M."/>
            <person name="Ziaur R.M."/>
            <person name="Epstein J.H."/>
            <person name="Hassan M."/>
            <person name="Klassen M."/>
            <person name="Woodard K."/>
            <person name="Webb A."/>
            <person name="Webby R.J."/>
            <person name="El Zowalaty M.E."/>
        </authorList>
    </citation>
    <scope>NUCLEOTIDE SEQUENCE</scope>
    <source>
        <strain evidence="5">Pbs1</strain>
        <strain evidence="4">Pbs3</strain>
    </source>
</reference>
<keyword evidence="6" id="KW-1185">Reference proteome</keyword>
<dbReference type="PANTHER" id="PTHR48034">
    <property type="entry name" value="TRANSFORMER-2 SEX-DETERMINING PROTEIN-RELATED"/>
    <property type="match status" value="1"/>
</dbReference>
<dbReference type="EMBL" id="CAKLCB010000393">
    <property type="protein sequence ID" value="CAH0522672.1"/>
    <property type="molecule type" value="Genomic_DNA"/>
</dbReference>
<feature type="compositionally biased region" description="Basic and acidic residues" evidence="2">
    <location>
        <begin position="19"/>
        <end position="45"/>
    </location>
</feature>
<evidence type="ECO:0000256" key="2">
    <source>
        <dbReference type="SAM" id="MobiDB-lite"/>
    </source>
</evidence>
<dbReference type="GO" id="GO:0003723">
    <property type="term" value="F:RNA binding"/>
    <property type="evidence" value="ECO:0007669"/>
    <property type="project" value="UniProtKB-UniRule"/>
</dbReference>
<dbReference type="EMBL" id="CAKKTJ010000328">
    <property type="protein sequence ID" value="CAH0481385.1"/>
    <property type="molecule type" value="Genomic_DNA"/>
</dbReference>
<dbReference type="SMART" id="SM00361">
    <property type="entry name" value="RRM_1"/>
    <property type="match status" value="1"/>
</dbReference>